<dbReference type="AlphaFoldDB" id="A0A2P8HI55"/>
<feature type="site" description="Lowers pKa of active site Tyr" evidence="6">
    <location>
        <position position="77"/>
    </location>
</feature>
<dbReference type="PROSITE" id="PS00062">
    <property type="entry name" value="ALDOKETO_REDUCTASE_2"/>
    <property type="match status" value="1"/>
</dbReference>
<keyword evidence="3" id="KW-0560">Oxidoreductase</keyword>
<dbReference type="PANTHER" id="PTHR43827">
    <property type="entry name" value="2,5-DIKETO-D-GLUCONIC ACID REDUCTASE"/>
    <property type="match status" value="1"/>
</dbReference>
<dbReference type="SUPFAM" id="SSF51430">
    <property type="entry name" value="NAD(P)-linked oxidoreductase"/>
    <property type="match status" value="1"/>
</dbReference>
<evidence type="ECO:0000256" key="6">
    <source>
        <dbReference type="PIRSR" id="PIRSR000097-3"/>
    </source>
</evidence>
<evidence type="ECO:0000313" key="8">
    <source>
        <dbReference type="EMBL" id="PSL45904.1"/>
    </source>
</evidence>
<dbReference type="InterPro" id="IPR023210">
    <property type="entry name" value="NADP_OxRdtase_dom"/>
</dbReference>
<dbReference type="InterPro" id="IPR036812">
    <property type="entry name" value="NAD(P)_OxRdtase_dom_sf"/>
</dbReference>
<dbReference type="Proteomes" id="UP000242310">
    <property type="component" value="Unassembled WGS sequence"/>
</dbReference>
<dbReference type="FunFam" id="3.20.20.100:FF:000015">
    <property type="entry name" value="Oxidoreductase, aldo/keto reductase family"/>
    <property type="match status" value="1"/>
</dbReference>
<dbReference type="PIRSF" id="PIRSF000097">
    <property type="entry name" value="AKR"/>
    <property type="match status" value="1"/>
</dbReference>
<feature type="active site" description="Proton donor" evidence="4">
    <location>
        <position position="52"/>
    </location>
</feature>
<dbReference type="Pfam" id="PF00248">
    <property type="entry name" value="Aldo_ket_red"/>
    <property type="match status" value="1"/>
</dbReference>
<evidence type="ECO:0000256" key="2">
    <source>
        <dbReference type="ARBA" id="ARBA00022857"/>
    </source>
</evidence>
<comment type="caution">
    <text evidence="8">The sequence shown here is derived from an EMBL/GenBank/DDBJ whole genome shotgun (WGS) entry which is preliminary data.</text>
</comment>
<name>A0A2P8HI55_9BACI</name>
<evidence type="ECO:0000259" key="7">
    <source>
        <dbReference type="Pfam" id="PF00248"/>
    </source>
</evidence>
<evidence type="ECO:0000256" key="1">
    <source>
        <dbReference type="ARBA" id="ARBA00007905"/>
    </source>
</evidence>
<organism evidence="8 9">
    <name type="scientific">Salsuginibacillus halophilus</name>
    <dbReference type="NCBI Taxonomy" id="517424"/>
    <lineage>
        <taxon>Bacteria</taxon>
        <taxon>Bacillati</taxon>
        <taxon>Bacillota</taxon>
        <taxon>Bacilli</taxon>
        <taxon>Bacillales</taxon>
        <taxon>Bacillaceae</taxon>
        <taxon>Salsuginibacillus</taxon>
    </lineage>
</organism>
<evidence type="ECO:0000256" key="3">
    <source>
        <dbReference type="ARBA" id="ARBA00023002"/>
    </source>
</evidence>
<evidence type="ECO:0000313" key="9">
    <source>
        <dbReference type="Proteomes" id="UP000242310"/>
    </source>
</evidence>
<comment type="similarity">
    <text evidence="1">Belongs to the aldo/keto reductase family.</text>
</comment>
<keyword evidence="9" id="KW-1185">Reference proteome</keyword>
<dbReference type="InterPro" id="IPR018170">
    <property type="entry name" value="Aldo/ket_reductase_CS"/>
</dbReference>
<evidence type="ECO:0000256" key="5">
    <source>
        <dbReference type="PIRSR" id="PIRSR000097-2"/>
    </source>
</evidence>
<dbReference type="GO" id="GO:0016616">
    <property type="term" value="F:oxidoreductase activity, acting on the CH-OH group of donors, NAD or NADP as acceptor"/>
    <property type="evidence" value="ECO:0007669"/>
    <property type="project" value="UniProtKB-ARBA"/>
</dbReference>
<accession>A0A2P8HI55</accession>
<evidence type="ECO:0000256" key="4">
    <source>
        <dbReference type="PIRSR" id="PIRSR000097-1"/>
    </source>
</evidence>
<keyword evidence="2" id="KW-0521">NADP</keyword>
<protein>
    <submittedName>
        <fullName evidence="8">Diketogulonate reductase-like aldo/keto reductase</fullName>
    </submittedName>
</protein>
<feature type="binding site" evidence="5">
    <location>
        <position position="110"/>
    </location>
    <ligand>
        <name>substrate</name>
    </ligand>
</feature>
<gene>
    <name evidence="8" type="ORF">B0H94_106159</name>
</gene>
<feature type="domain" description="NADP-dependent oxidoreductase" evidence="7">
    <location>
        <begin position="19"/>
        <end position="260"/>
    </location>
</feature>
<dbReference type="PRINTS" id="PR00069">
    <property type="entry name" value="ALDKETRDTASE"/>
</dbReference>
<reference evidence="8 9" key="1">
    <citation type="submission" date="2018-03" db="EMBL/GenBank/DDBJ databases">
        <title>Genomic Encyclopedia of Type Strains, Phase III (KMG-III): the genomes of soil and plant-associated and newly described type strains.</title>
        <authorList>
            <person name="Whitman W."/>
        </authorList>
    </citation>
    <scope>NUCLEOTIDE SEQUENCE [LARGE SCALE GENOMIC DNA]</scope>
    <source>
        <strain evidence="8 9">CGMCC 1.07653</strain>
    </source>
</reference>
<proteinExistence type="inferred from homology"/>
<dbReference type="Gene3D" id="3.20.20.100">
    <property type="entry name" value="NADP-dependent oxidoreductase domain"/>
    <property type="match status" value="1"/>
</dbReference>
<sequence>MSNERFVTLANGVQFPTMGLGVYKAEDGSEVKQAVHTALEAGYRGIDTASVYGNETGVGEALHEAEIPREDITVASKVWNDEQGYEETLAAFERSRQRLGLEVLDMYMIHWPVPGKFQETWRALEKLYQDGHVRAIGVSNFQKHHLEELKETANTMPMLNQVEFHPLLFQKELLDYCQENNIQMQSWRPLTQGELLEHDVVREIASGVRKDPAQVLLRWHLQHGLVTIPKSVTPKRIQKNIDVFDFELTPADMARLDQLHEDRRFGPHPDTFDYEQ</sequence>
<dbReference type="PANTHER" id="PTHR43827:SF3">
    <property type="entry name" value="NADP-DEPENDENT OXIDOREDUCTASE DOMAIN-CONTAINING PROTEIN"/>
    <property type="match status" value="1"/>
</dbReference>
<dbReference type="InterPro" id="IPR020471">
    <property type="entry name" value="AKR"/>
</dbReference>
<dbReference type="PROSITE" id="PS00063">
    <property type="entry name" value="ALDOKETO_REDUCTASE_3"/>
    <property type="match status" value="1"/>
</dbReference>
<dbReference type="OrthoDB" id="9804790at2"/>
<dbReference type="EMBL" id="PYAV01000006">
    <property type="protein sequence ID" value="PSL45904.1"/>
    <property type="molecule type" value="Genomic_DNA"/>
</dbReference>